<name>A0A3B0VDX6_9ZZZZ</name>
<gene>
    <name evidence="1" type="ORF">MNBD_DELTA04-946</name>
</gene>
<reference evidence="1" key="1">
    <citation type="submission" date="2018-06" db="EMBL/GenBank/DDBJ databases">
        <authorList>
            <person name="Zhirakovskaya E."/>
        </authorList>
    </citation>
    <scope>NUCLEOTIDE SEQUENCE</scope>
</reference>
<accession>A0A3B0VDX6</accession>
<dbReference type="AlphaFoldDB" id="A0A3B0VDX6"/>
<proteinExistence type="predicted"/>
<sequence length="64" mass="7329">MRLLLSLGRISTRQTTFSRLVLLRLSRFAVHGQKNRGNAVFSLIRNGLKKSRLKMHGIVRNIVV</sequence>
<organism evidence="1">
    <name type="scientific">hydrothermal vent metagenome</name>
    <dbReference type="NCBI Taxonomy" id="652676"/>
    <lineage>
        <taxon>unclassified sequences</taxon>
        <taxon>metagenomes</taxon>
        <taxon>ecological metagenomes</taxon>
    </lineage>
</organism>
<protein>
    <submittedName>
        <fullName evidence="1">Uncharacterized protein</fullName>
    </submittedName>
</protein>
<evidence type="ECO:0000313" key="1">
    <source>
        <dbReference type="EMBL" id="VAW41111.1"/>
    </source>
</evidence>
<dbReference type="EMBL" id="UOEY01000118">
    <property type="protein sequence ID" value="VAW41111.1"/>
    <property type="molecule type" value="Genomic_DNA"/>
</dbReference>